<proteinExistence type="predicted"/>
<reference evidence="1" key="1">
    <citation type="submission" date="2014-11" db="EMBL/GenBank/DDBJ databases">
        <authorList>
            <person name="Amaro Gonzalez C."/>
        </authorList>
    </citation>
    <scope>NUCLEOTIDE SEQUENCE</scope>
</reference>
<sequence>MTPEYTTPHISQPKI</sequence>
<organism evidence="1">
    <name type="scientific">Anguilla anguilla</name>
    <name type="common">European freshwater eel</name>
    <name type="synonym">Muraena anguilla</name>
    <dbReference type="NCBI Taxonomy" id="7936"/>
    <lineage>
        <taxon>Eukaryota</taxon>
        <taxon>Metazoa</taxon>
        <taxon>Chordata</taxon>
        <taxon>Craniata</taxon>
        <taxon>Vertebrata</taxon>
        <taxon>Euteleostomi</taxon>
        <taxon>Actinopterygii</taxon>
        <taxon>Neopterygii</taxon>
        <taxon>Teleostei</taxon>
        <taxon>Anguilliformes</taxon>
        <taxon>Anguillidae</taxon>
        <taxon>Anguilla</taxon>
    </lineage>
</organism>
<accession>A0A0E9R4D6</accession>
<dbReference type="EMBL" id="GBXM01085262">
    <property type="protein sequence ID" value="JAH23315.1"/>
    <property type="molecule type" value="Transcribed_RNA"/>
</dbReference>
<evidence type="ECO:0000313" key="1">
    <source>
        <dbReference type="EMBL" id="JAH23315.1"/>
    </source>
</evidence>
<protein>
    <submittedName>
        <fullName evidence="1">Uncharacterized protein</fullName>
    </submittedName>
</protein>
<name>A0A0E9R4D6_ANGAN</name>
<reference evidence="1" key="2">
    <citation type="journal article" date="2015" name="Fish Shellfish Immunol.">
        <title>Early steps in the European eel (Anguilla anguilla)-Vibrio vulnificus interaction in the gills: Role of the RtxA13 toxin.</title>
        <authorList>
            <person name="Callol A."/>
            <person name="Pajuelo D."/>
            <person name="Ebbesson L."/>
            <person name="Teles M."/>
            <person name="MacKenzie S."/>
            <person name="Amaro C."/>
        </authorList>
    </citation>
    <scope>NUCLEOTIDE SEQUENCE</scope>
</reference>